<gene>
    <name evidence="1" type="ORF">DUT91_18415</name>
</gene>
<sequence>MTTGVEAKPAVMAVLAKHQVKPRGYIVGYFALMSSLAAAEAENEPQLIDELGNINPEHVAFGRDNKTRIQQLIGE</sequence>
<dbReference type="Proteomes" id="UP000253420">
    <property type="component" value="Unassembled WGS sequence"/>
</dbReference>
<dbReference type="EMBL" id="QOZG01000008">
    <property type="protein sequence ID" value="RCS22508.1"/>
    <property type="molecule type" value="Genomic_DNA"/>
</dbReference>
<evidence type="ECO:0000313" key="1">
    <source>
        <dbReference type="EMBL" id="RCS22508.1"/>
    </source>
</evidence>
<proteinExistence type="predicted"/>
<comment type="caution">
    <text evidence="1">The sequence shown here is derived from an EMBL/GenBank/DDBJ whole genome shotgun (WGS) entry which is preliminary data.</text>
</comment>
<accession>A0A368JZE0</accession>
<protein>
    <submittedName>
        <fullName evidence="1">Uncharacterized protein</fullName>
    </submittedName>
</protein>
<name>A0A368JZE0_9HYPH</name>
<keyword evidence="2" id="KW-1185">Reference proteome</keyword>
<reference evidence="1 2" key="1">
    <citation type="submission" date="2018-07" db="EMBL/GenBank/DDBJ databases">
        <title>The draft genome of Phyllobacterium salinisoli.</title>
        <authorList>
            <person name="Liu L."/>
            <person name="Li L."/>
            <person name="Zhang X."/>
            <person name="Liang L."/>
        </authorList>
    </citation>
    <scope>NUCLEOTIDE SEQUENCE [LARGE SCALE GENOMIC DNA]</scope>
    <source>
        <strain evidence="1 2">LLAN61</strain>
    </source>
</reference>
<evidence type="ECO:0000313" key="2">
    <source>
        <dbReference type="Proteomes" id="UP000253420"/>
    </source>
</evidence>
<dbReference type="AlphaFoldDB" id="A0A368JZE0"/>
<dbReference type="OrthoDB" id="8444945at2"/>
<organism evidence="1 2">
    <name type="scientific">Phyllobacterium salinisoli</name>
    <dbReference type="NCBI Taxonomy" id="1899321"/>
    <lineage>
        <taxon>Bacteria</taxon>
        <taxon>Pseudomonadati</taxon>
        <taxon>Pseudomonadota</taxon>
        <taxon>Alphaproteobacteria</taxon>
        <taxon>Hyphomicrobiales</taxon>
        <taxon>Phyllobacteriaceae</taxon>
        <taxon>Phyllobacterium</taxon>
    </lineage>
</organism>